<dbReference type="EMBL" id="AFYH01204947">
    <property type="status" value="NOT_ANNOTATED_CDS"/>
    <property type="molecule type" value="Genomic_DNA"/>
</dbReference>
<dbReference type="PANTHER" id="PTHR45913">
    <property type="entry name" value="EPM2A-INTERACTING PROTEIN 1"/>
    <property type="match status" value="1"/>
</dbReference>
<evidence type="ECO:0000313" key="2">
    <source>
        <dbReference type="Proteomes" id="UP000008672"/>
    </source>
</evidence>
<evidence type="ECO:0008006" key="3">
    <source>
        <dbReference type="Google" id="ProtNLM"/>
    </source>
</evidence>
<dbReference type="GeneTree" id="ENSGT00950000182812"/>
<sequence>MATFKVALLLGQARKPFSNGDLVKKIVLAVQPENSFFRDMPLSNDTLQRRTQELANFLQNEIAEKVATSPFYSLCLDEILDITRNSKVIICVRYFDCDRHCFCEGVLCLATLCDRPTGKHIFESVKTRLDECHISFDNLCGLTADGAAAMQSARVGVLNCFQEICTQKLFMFHCFAHQEVLASKASMKTMDEVESIVKKSINAVNTSSINKGRFTALCKMDSETHKVLLNYNPVRWLSFNIVQRLFELREELIDVLNTVSPELAQKLKDPAIHGCLLFLKEFLPKLASVNLELQKHQLTIFDSIEVIHTFRMTVTDIVQHLQEERDFTVFNELSQFLSCQDKSVQHTVCLIVTEYLSILSDDLENRFSEGNFFLQYATFMTDPFNNSGSTSLVDLSNLKYLMVHMRNDARLKTYFCQPGVTVQEFWSNVFQFEDTYKPLAKVALLLLSLFPTTVLCERAF</sequence>
<dbReference type="eggNOG" id="ENOG502SJMJ">
    <property type="taxonomic scope" value="Eukaryota"/>
</dbReference>
<keyword evidence="2" id="KW-1185">Reference proteome</keyword>
<dbReference type="PANTHER" id="PTHR45913:SF19">
    <property type="entry name" value="LOW QUALITY PROTEIN: ZINC FINGER BED DOMAIN-CONTAINING PROTEIN 5-LIKE"/>
    <property type="match status" value="1"/>
</dbReference>
<reference evidence="2" key="1">
    <citation type="submission" date="2011-08" db="EMBL/GenBank/DDBJ databases">
        <title>The draft genome of Latimeria chalumnae.</title>
        <authorList>
            <person name="Di Palma F."/>
            <person name="Alfoldi J."/>
            <person name="Johnson J."/>
            <person name="Berlin A."/>
            <person name="Gnerre S."/>
            <person name="Jaffe D."/>
            <person name="MacCallum I."/>
            <person name="Young S."/>
            <person name="Walker B.J."/>
            <person name="Lander E."/>
            <person name="Lindblad-Toh K."/>
        </authorList>
    </citation>
    <scope>NUCLEOTIDE SEQUENCE [LARGE SCALE GENOMIC DNA]</scope>
    <source>
        <strain evidence="2">Wild caught</strain>
    </source>
</reference>
<dbReference type="Bgee" id="ENSLACG00000003291">
    <property type="expression patterns" value="Expressed in chordate pharynx and 2 other cell types or tissues"/>
</dbReference>
<dbReference type="InParanoid" id="H3A227"/>
<dbReference type="Ensembl" id="ENSLACT00000003731.1">
    <property type="protein sequence ID" value="ENSLACP00000003698.1"/>
    <property type="gene ID" value="ENSLACG00000003291.1"/>
</dbReference>
<reference evidence="1" key="3">
    <citation type="submission" date="2025-09" db="UniProtKB">
        <authorList>
            <consortium name="Ensembl"/>
        </authorList>
    </citation>
    <scope>IDENTIFICATION</scope>
</reference>
<protein>
    <recommendedName>
        <fullName evidence="3">DUF4371 domain-containing protein</fullName>
    </recommendedName>
</protein>
<dbReference type="SUPFAM" id="SSF53098">
    <property type="entry name" value="Ribonuclease H-like"/>
    <property type="match status" value="1"/>
</dbReference>
<name>H3A227_LATCH</name>
<dbReference type="InterPro" id="IPR012337">
    <property type="entry name" value="RNaseH-like_sf"/>
</dbReference>
<organism evidence="1 2">
    <name type="scientific">Latimeria chalumnae</name>
    <name type="common">Coelacanth</name>
    <dbReference type="NCBI Taxonomy" id="7897"/>
    <lineage>
        <taxon>Eukaryota</taxon>
        <taxon>Metazoa</taxon>
        <taxon>Chordata</taxon>
        <taxon>Craniata</taxon>
        <taxon>Vertebrata</taxon>
        <taxon>Euteleostomi</taxon>
        <taxon>Coelacanthiformes</taxon>
        <taxon>Coelacanthidae</taxon>
        <taxon>Latimeria</taxon>
    </lineage>
</organism>
<dbReference type="AlphaFoldDB" id="H3A227"/>
<proteinExistence type="predicted"/>
<evidence type="ECO:0000313" key="1">
    <source>
        <dbReference type="Ensembl" id="ENSLACP00000003698.1"/>
    </source>
</evidence>
<dbReference type="HOGENOM" id="CLU_037083_0_0_1"/>
<dbReference type="STRING" id="7897.ENSLACP00000003698"/>
<accession>H3A227</accession>
<dbReference type="Proteomes" id="UP000008672">
    <property type="component" value="Unassembled WGS sequence"/>
</dbReference>
<reference evidence="1" key="2">
    <citation type="submission" date="2025-08" db="UniProtKB">
        <authorList>
            <consortium name="Ensembl"/>
        </authorList>
    </citation>
    <scope>IDENTIFICATION</scope>
</reference>